<dbReference type="InterPro" id="IPR013325">
    <property type="entry name" value="RNA_pol_sigma_r2"/>
</dbReference>
<feature type="domain" description="RNA polymerase sigma factor 70 region 4 type 2" evidence="7">
    <location>
        <begin position="126"/>
        <end position="177"/>
    </location>
</feature>
<dbReference type="PANTHER" id="PTHR43133">
    <property type="entry name" value="RNA POLYMERASE ECF-TYPE SIGMA FACTO"/>
    <property type="match status" value="1"/>
</dbReference>
<comment type="similarity">
    <text evidence="1">Belongs to the sigma-70 factor family. ECF subfamily.</text>
</comment>
<dbReference type="InterPro" id="IPR014284">
    <property type="entry name" value="RNA_pol_sigma-70_dom"/>
</dbReference>
<dbReference type="InterPro" id="IPR013324">
    <property type="entry name" value="RNA_pol_sigma_r3/r4-like"/>
</dbReference>
<evidence type="ECO:0000259" key="7">
    <source>
        <dbReference type="Pfam" id="PF08281"/>
    </source>
</evidence>
<dbReference type="InterPro" id="IPR007627">
    <property type="entry name" value="RNA_pol_sigma70_r2"/>
</dbReference>
<accession>A0A543C165</accession>
<dbReference type="OrthoDB" id="5243867at2"/>
<dbReference type="InterPro" id="IPR013249">
    <property type="entry name" value="RNA_pol_sigma70_r4_t2"/>
</dbReference>
<dbReference type="RefSeq" id="WP_141962799.1">
    <property type="nucleotide sequence ID" value="NZ_VFOZ01000002.1"/>
</dbReference>
<dbReference type="Pfam" id="PF08281">
    <property type="entry name" value="Sigma70_r4_2"/>
    <property type="match status" value="1"/>
</dbReference>
<comment type="caution">
    <text evidence="8">The sequence shown here is derived from an EMBL/GenBank/DDBJ whole genome shotgun (WGS) entry which is preliminary data.</text>
</comment>
<dbReference type="GO" id="GO:0003677">
    <property type="term" value="F:DNA binding"/>
    <property type="evidence" value="ECO:0007669"/>
    <property type="project" value="UniProtKB-KW"/>
</dbReference>
<dbReference type="InterPro" id="IPR039425">
    <property type="entry name" value="RNA_pol_sigma-70-like"/>
</dbReference>
<dbReference type="InterPro" id="IPR036388">
    <property type="entry name" value="WH-like_DNA-bd_sf"/>
</dbReference>
<dbReference type="AlphaFoldDB" id="A0A543C165"/>
<reference evidence="8 9" key="1">
    <citation type="submission" date="2019-06" db="EMBL/GenBank/DDBJ databases">
        <title>Sequencing the genomes of 1000 actinobacteria strains.</title>
        <authorList>
            <person name="Klenk H.-P."/>
        </authorList>
    </citation>
    <scope>NUCLEOTIDE SEQUENCE [LARGE SCALE GENOMIC DNA]</scope>
    <source>
        <strain evidence="8 9">DSM 102200</strain>
    </source>
</reference>
<dbReference type="EMBL" id="VFOZ01000002">
    <property type="protein sequence ID" value="TQL90825.1"/>
    <property type="molecule type" value="Genomic_DNA"/>
</dbReference>
<dbReference type="Proteomes" id="UP000316096">
    <property type="component" value="Unassembled WGS sequence"/>
</dbReference>
<evidence type="ECO:0000256" key="1">
    <source>
        <dbReference type="ARBA" id="ARBA00010641"/>
    </source>
</evidence>
<keyword evidence="3" id="KW-0731">Sigma factor</keyword>
<dbReference type="Gene3D" id="1.10.1740.10">
    <property type="match status" value="1"/>
</dbReference>
<dbReference type="GO" id="GO:0006352">
    <property type="term" value="P:DNA-templated transcription initiation"/>
    <property type="evidence" value="ECO:0007669"/>
    <property type="project" value="InterPro"/>
</dbReference>
<evidence type="ECO:0000256" key="2">
    <source>
        <dbReference type="ARBA" id="ARBA00023015"/>
    </source>
</evidence>
<dbReference type="GO" id="GO:0016987">
    <property type="term" value="F:sigma factor activity"/>
    <property type="evidence" value="ECO:0007669"/>
    <property type="project" value="UniProtKB-KW"/>
</dbReference>
<evidence type="ECO:0000313" key="8">
    <source>
        <dbReference type="EMBL" id="TQL90825.1"/>
    </source>
</evidence>
<evidence type="ECO:0000256" key="4">
    <source>
        <dbReference type="ARBA" id="ARBA00023125"/>
    </source>
</evidence>
<evidence type="ECO:0000256" key="3">
    <source>
        <dbReference type="ARBA" id="ARBA00023082"/>
    </source>
</evidence>
<proteinExistence type="inferred from homology"/>
<keyword evidence="2" id="KW-0805">Transcription regulation</keyword>
<evidence type="ECO:0000256" key="5">
    <source>
        <dbReference type="ARBA" id="ARBA00023163"/>
    </source>
</evidence>
<sequence>MRPVREHPSKGLPIVGDPQAFEAFYLGHFDRVTSFIARRVADPHEVADLTAEVFVAVLASAAAYRAEKGSETAWLYGIAHNVVREDRRRRTRRRTALERAGGRALLKGDDVADLIDHIDTAAPARAAMRALAGLPAKQRTVIELVAIDQLTLTEAAAALRISVGTARVRLHRARKALAQVPEVASLVTTSAVTEGLS</sequence>
<keyword evidence="9" id="KW-1185">Reference proteome</keyword>
<dbReference type="CDD" id="cd06171">
    <property type="entry name" value="Sigma70_r4"/>
    <property type="match status" value="1"/>
</dbReference>
<dbReference type="SUPFAM" id="SSF88946">
    <property type="entry name" value="Sigma2 domain of RNA polymerase sigma factors"/>
    <property type="match status" value="1"/>
</dbReference>
<dbReference type="Pfam" id="PF04542">
    <property type="entry name" value="Sigma70_r2"/>
    <property type="match status" value="1"/>
</dbReference>
<dbReference type="SUPFAM" id="SSF88659">
    <property type="entry name" value="Sigma3 and sigma4 domains of RNA polymerase sigma factors"/>
    <property type="match status" value="1"/>
</dbReference>
<keyword evidence="4" id="KW-0238">DNA-binding</keyword>
<keyword evidence="5" id="KW-0804">Transcription</keyword>
<dbReference type="PANTHER" id="PTHR43133:SF8">
    <property type="entry name" value="RNA POLYMERASE SIGMA FACTOR HI_1459-RELATED"/>
    <property type="match status" value="1"/>
</dbReference>
<evidence type="ECO:0000259" key="6">
    <source>
        <dbReference type="Pfam" id="PF04542"/>
    </source>
</evidence>
<dbReference type="Gene3D" id="1.10.10.10">
    <property type="entry name" value="Winged helix-like DNA-binding domain superfamily/Winged helix DNA-binding domain"/>
    <property type="match status" value="1"/>
</dbReference>
<evidence type="ECO:0000313" key="9">
    <source>
        <dbReference type="Proteomes" id="UP000316096"/>
    </source>
</evidence>
<gene>
    <name evidence="8" type="ORF">FB559_8138</name>
</gene>
<dbReference type="NCBIfam" id="TIGR02937">
    <property type="entry name" value="sigma70-ECF"/>
    <property type="match status" value="1"/>
</dbReference>
<name>A0A543C165_9ACTN</name>
<organism evidence="8 9">
    <name type="scientific">Actinoallomurus bryophytorum</name>
    <dbReference type="NCBI Taxonomy" id="1490222"/>
    <lineage>
        <taxon>Bacteria</taxon>
        <taxon>Bacillati</taxon>
        <taxon>Actinomycetota</taxon>
        <taxon>Actinomycetes</taxon>
        <taxon>Streptosporangiales</taxon>
        <taxon>Thermomonosporaceae</taxon>
        <taxon>Actinoallomurus</taxon>
    </lineage>
</organism>
<protein>
    <submittedName>
        <fullName evidence="8">RNA polymerase sigma-70 factor (ECF subfamily)</fullName>
    </submittedName>
</protein>
<feature type="domain" description="RNA polymerase sigma-70 region 2" evidence="6">
    <location>
        <begin position="27"/>
        <end position="93"/>
    </location>
</feature>